<protein>
    <submittedName>
        <fullName evidence="3">Uncharacterized protein</fullName>
    </submittedName>
</protein>
<evidence type="ECO:0000256" key="2">
    <source>
        <dbReference type="SAM" id="MobiDB-lite"/>
    </source>
</evidence>
<gene>
    <name evidence="3" type="ORF">Tco_0878322</name>
</gene>
<feature type="region of interest" description="Disordered" evidence="2">
    <location>
        <begin position="1"/>
        <end position="135"/>
    </location>
</feature>
<feature type="coiled-coil region" evidence="1">
    <location>
        <begin position="140"/>
        <end position="176"/>
    </location>
</feature>
<feature type="compositionally biased region" description="Acidic residues" evidence="2">
    <location>
        <begin position="112"/>
        <end position="124"/>
    </location>
</feature>
<evidence type="ECO:0000313" key="4">
    <source>
        <dbReference type="Proteomes" id="UP001151760"/>
    </source>
</evidence>
<keyword evidence="4" id="KW-1185">Reference proteome</keyword>
<accession>A0ABQ5BY05</accession>
<feature type="compositionally biased region" description="Basic and acidic residues" evidence="2">
    <location>
        <begin position="125"/>
        <end position="135"/>
    </location>
</feature>
<dbReference type="EMBL" id="BQNB010013730">
    <property type="protein sequence ID" value="GJT19616.1"/>
    <property type="molecule type" value="Genomic_DNA"/>
</dbReference>
<feature type="compositionally biased region" description="Basic and acidic residues" evidence="2">
    <location>
        <begin position="75"/>
        <end position="84"/>
    </location>
</feature>
<dbReference type="Proteomes" id="UP001151760">
    <property type="component" value="Unassembled WGS sequence"/>
</dbReference>
<sequence length="477" mass="54989">MIKNVEGRNQEDSTKGKVSIERPDEGTDRSRVSTDKEEVSTDRPDEGTVDQTEGRSATPTTPTTFGDDETIAQLKDVEETERYRPTSTRSLLTLKPLPKIDPKDKGKKKIEEEDESDTESEGIPEAEKKFKQLARDEEMARKVQEDWEAEEEVKKLAEEEATNAALIQDFDDIKARMEADRLLALRLQEEEREQFTMEERAKFLHDTIAAQRRFLAEQRAAAIRNRPPTRTQLRNQMMTYLKHVGNKKHSDLKNKTFEEIQALYEKVKRFDESFTAVGSTEDERKIKEMNEGAKDLEQKKVAKETPKKEDTAKVPAKVDVTEQGTKKRKGGHIKMIARKRKRPQPDVDSDDEHRKCLKIVTFEGTIDSEIMEKKSFISKLDKVSSPEGDYLVIYRANGNFRAFNYLLEKKMIKVISGVINKEVVTWRLYEACGVYILELKDGTVIHMLVERRYPLSKDLLQRMLDLGLEVNEKCTVP</sequence>
<reference evidence="3" key="2">
    <citation type="submission" date="2022-01" db="EMBL/GenBank/DDBJ databases">
        <authorList>
            <person name="Yamashiro T."/>
            <person name="Shiraishi A."/>
            <person name="Satake H."/>
            <person name="Nakayama K."/>
        </authorList>
    </citation>
    <scope>NUCLEOTIDE SEQUENCE</scope>
</reference>
<comment type="caution">
    <text evidence="3">The sequence shown here is derived from an EMBL/GenBank/DDBJ whole genome shotgun (WGS) entry which is preliminary data.</text>
</comment>
<keyword evidence="1" id="KW-0175">Coiled coil</keyword>
<evidence type="ECO:0000256" key="1">
    <source>
        <dbReference type="SAM" id="Coils"/>
    </source>
</evidence>
<proteinExistence type="predicted"/>
<feature type="compositionally biased region" description="Polar residues" evidence="2">
    <location>
        <begin position="49"/>
        <end position="64"/>
    </location>
</feature>
<reference evidence="3" key="1">
    <citation type="journal article" date="2022" name="Int. J. Mol. Sci.">
        <title>Draft Genome of Tanacetum Coccineum: Genomic Comparison of Closely Related Tanacetum-Family Plants.</title>
        <authorList>
            <person name="Yamashiro T."/>
            <person name="Shiraishi A."/>
            <person name="Nakayama K."/>
            <person name="Satake H."/>
        </authorList>
    </citation>
    <scope>NUCLEOTIDE SEQUENCE</scope>
</reference>
<feature type="compositionally biased region" description="Basic and acidic residues" evidence="2">
    <location>
        <begin position="1"/>
        <end position="46"/>
    </location>
</feature>
<name>A0ABQ5BY05_9ASTR</name>
<organism evidence="3 4">
    <name type="scientific">Tanacetum coccineum</name>
    <dbReference type="NCBI Taxonomy" id="301880"/>
    <lineage>
        <taxon>Eukaryota</taxon>
        <taxon>Viridiplantae</taxon>
        <taxon>Streptophyta</taxon>
        <taxon>Embryophyta</taxon>
        <taxon>Tracheophyta</taxon>
        <taxon>Spermatophyta</taxon>
        <taxon>Magnoliopsida</taxon>
        <taxon>eudicotyledons</taxon>
        <taxon>Gunneridae</taxon>
        <taxon>Pentapetalae</taxon>
        <taxon>asterids</taxon>
        <taxon>campanulids</taxon>
        <taxon>Asterales</taxon>
        <taxon>Asteraceae</taxon>
        <taxon>Asteroideae</taxon>
        <taxon>Anthemideae</taxon>
        <taxon>Anthemidinae</taxon>
        <taxon>Tanacetum</taxon>
    </lineage>
</organism>
<evidence type="ECO:0000313" key="3">
    <source>
        <dbReference type="EMBL" id="GJT19616.1"/>
    </source>
</evidence>